<proteinExistence type="predicted"/>
<protein>
    <submittedName>
        <fullName evidence="2">Uncharacterized protein</fullName>
    </submittedName>
</protein>
<evidence type="ECO:0000256" key="1">
    <source>
        <dbReference type="SAM" id="MobiDB-lite"/>
    </source>
</evidence>
<dbReference type="Proteomes" id="UP001604336">
    <property type="component" value="Unassembled WGS sequence"/>
</dbReference>
<name>A0ABD1W157_9LAMI</name>
<organism evidence="2 3">
    <name type="scientific">Abeliophyllum distichum</name>
    <dbReference type="NCBI Taxonomy" id="126358"/>
    <lineage>
        <taxon>Eukaryota</taxon>
        <taxon>Viridiplantae</taxon>
        <taxon>Streptophyta</taxon>
        <taxon>Embryophyta</taxon>
        <taxon>Tracheophyta</taxon>
        <taxon>Spermatophyta</taxon>
        <taxon>Magnoliopsida</taxon>
        <taxon>eudicotyledons</taxon>
        <taxon>Gunneridae</taxon>
        <taxon>Pentapetalae</taxon>
        <taxon>asterids</taxon>
        <taxon>lamiids</taxon>
        <taxon>Lamiales</taxon>
        <taxon>Oleaceae</taxon>
        <taxon>Forsythieae</taxon>
        <taxon>Abeliophyllum</taxon>
    </lineage>
</organism>
<accession>A0ABD1W157</accession>
<dbReference type="EMBL" id="JBFOLK010000001">
    <property type="protein sequence ID" value="KAL2543356.1"/>
    <property type="molecule type" value="Genomic_DNA"/>
</dbReference>
<feature type="compositionally biased region" description="Basic and acidic residues" evidence="1">
    <location>
        <begin position="1"/>
        <end position="10"/>
    </location>
</feature>
<dbReference type="AlphaFoldDB" id="A0ABD1W157"/>
<feature type="region of interest" description="Disordered" evidence="1">
    <location>
        <begin position="1"/>
        <end position="24"/>
    </location>
</feature>
<gene>
    <name evidence="2" type="ORF">Adt_04334</name>
</gene>
<evidence type="ECO:0000313" key="2">
    <source>
        <dbReference type="EMBL" id="KAL2543356.1"/>
    </source>
</evidence>
<comment type="caution">
    <text evidence="2">The sequence shown here is derived from an EMBL/GenBank/DDBJ whole genome shotgun (WGS) entry which is preliminary data.</text>
</comment>
<reference evidence="3" key="1">
    <citation type="submission" date="2024-07" db="EMBL/GenBank/DDBJ databases">
        <title>Two chromosome-level genome assemblies of Korean endemic species Abeliophyllum distichum and Forsythia ovata (Oleaceae).</title>
        <authorList>
            <person name="Jang H."/>
        </authorList>
    </citation>
    <scope>NUCLEOTIDE SEQUENCE [LARGE SCALE GENOMIC DNA]</scope>
</reference>
<sequence length="131" mass="15046">MSAKSSRSERPPSSSSSEEEDPQTKWIDRCPVLIGKNVDLAFFTFDAPSFNIENLFIGMEWVLILSLNDKVYPTIVKDFYTKMNFSPGSGITCLHRNKRFKITQELIRSILHLEDGSIRLYTTKTIPQIQE</sequence>
<keyword evidence="3" id="KW-1185">Reference proteome</keyword>
<evidence type="ECO:0000313" key="3">
    <source>
        <dbReference type="Proteomes" id="UP001604336"/>
    </source>
</evidence>